<organism evidence="5 6">
    <name type="scientific">Spartinivicinus poritis</name>
    <dbReference type="NCBI Taxonomy" id="2994640"/>
    <lineage>
        <taxon>Bacteria</taxon>
        <taxon>Pseudomonadati</taxon>
        <taxon>Pseudomonadota</taxon>
        <taxon>Gammaproteobacteria</taxon>
        <taxon>Oceanospirillales</taxon>
        <taxon>Zooshikellaceae</taxon>
        <taxon>Spartinivicinus</taxon>
    </lineage>
</organism>
<evidence type="ECO:0000313" key="5">
    <source>
        <dbReference type="EMBL" id="MDE1464831.1"/>
    </source>
</evidence>
<comment type="caution">
    <text evidence="5">The sequence shown here is derived from an EMBL/GenBank/DDBJ whole genome shotgun (WGS) entry which is preliminary data.</text>
</comment>
<keyword evidence="2" id="KW-0238">DNA-binding</keyword>
<dbReference type="InterPro" id="IPR001387">
    <property type="entry name" value="Cro/C1-type_HTH"/>
</dbReference>
<dbReference type="InterPro" id="IPR010982">
    <property type="entry name" value="Lambda_DNA-bd_dom_sf"/>
</dbReference>
<evidence type="ECO:0000259" key="4">
    <source>
        <dbReference type="PROSITE" id="PS50943"/>
    </source>
</evidence>
<dbReference type="Gene3D" id="1.10.260.40">
    <property type="entry name" value="lambda repressor-like DNA-binding domains"/>
    <property type="match status" value="1"/>
</dbReference>
<evidence type="ECO:0000256" key="3">
    <source>
        <dbReference type="ARBA" id="ARBA00023163"/>
    </source>
</evidence>
<dbReference type="InterPro" id="IPR050807">
    <property type="entry name" value="TransReg_Diox_bact_type"/>
</dbReference>
<dbReference type="RefSeq" id="WP_274691140.1">
    <property type="nucleotide sequence ID" value="NZ_JAPMOU010000043.1"/>
</dbReference>
<dbReference type="PANTHER" id="PTHR46797">
    <property type="entry name" value="HTH-TYPE TRANSCRIPTIONAL REGULATOR"/>
    <property type="match status" value="1"/>
</dbReference>
<dbReference type="PANTHER" id="PTHR46797:SF23">
    <property type="entry name" value="HTH-TYPE TRANSCRIPTIONAL REGULATOR SUTR"/>
    <property type="match status" value="1"/>
</dbReference>
<name>A0ABT5UEM5_9GAMM</name>
<protein>
    <submittedName>
        <fullName evidence="5">Helix-turn-helix transcriptional regulator</fullName>
    </submittedName>
</protein>
<keyword evidence="6" id="KW-1185">Reference proteome</keyword>
<evidence type="ECO:0000313" key="6">
    <source>
        <dbReference type="Proteomes" id="UP001528823"/>
    </source>
</evidence>
<dbReference type="Pfam" id="PF01381">
    <property type="entry name" value="HTH_3"/>
    <property type="match status" value="1"/>
</dbReference>
<evidence type="ECO:0000256" key="1">
    <source>
        <dbReference type="ARBA" id="ARBA00023015"/>
    </source>
</evidence>
<keyword evidence="1" id="KW-0805">Transcription regulation</keyword>
<keyword evidence="3" id="KW-0804">Transcription</keyword>
<dbReference type="EMBL" id="JAPMOU010000043">
    <property type="protein sequence ID" value="MDE1464831.1"/>
    <property type="molecule type" value="Genomic_DNA"/>
</dbReference>
<accession>A0ABT5UEM5</accession>
<dbReference type="SUPFAM" id="SSF47413">
    <property type="entry name" value="lambda repressor-like DNA-binding domains"/>
    <property type="match status" value="1"/>
</dbReference>
<proteinExistence type="predicted"/>
<dbReference type="CDD" id="cd00093">
    <property type="entry name" value="HTH_XRE"/>
    <property type="match status" value="1"/>
</dbReference>
<dbReference type="SMART" id="SM00530">
    <property type="entry name" value="HTH_XRE"/>
    <property type="match status" value="1"/>
</dbReference>
<reference evidence="5 6" key="1">
    <citation type="submission" date="2022-11" db="EMBL/GenBank/DDBJ databases">
        <title>Spartinivicinus poritis sp. nov., isolated from scleractinian coral Porites lutea.</title>
        <authorList>
            <person name="Zhang G."/>
            <person name="Cai L."/>
            <person name="Wei Q."/>
        </authorList>
    </citation>
    <scope>NUCLEOTIDE SEQUENCE [LARGE SCALE GENOMIC DNA]</scope>
    <source>
        <strain evidence="5 6">A2-2</strain>
    </source>
</reference>
<sequence length="104" mass="11246">MNIGKAIKLCRELKGLSKTILAEKAEISISYLTLIEQGKRDPSFSTINNICEALEVPLSIVAFLGADKSELSTLSSELTEKLSGVAINLIRNTDDSPVHEKANS</sequence>
<dbReference type="Proteomes" id="UP001528823">
    <property type="component" value="Unassembled WGS sequence"/>
</dbReference>
<dbReference type="PROSITE" id="PS50943">
    <property type="entry name" value="HTH_CROC1"/>
    <property type="match status" value="1"/>
</dbReference>
<evidence type="ECO:0000256" key="2">
    <source>
        <dbReference type="ARBA" id="ARBA00023125"/>
    </source>
</evidence>
<gene>
    <name evidence="5" type="ORF">ORQ98_22985</name>
</gene>
<feature type="domain" description="HTH cro/C1-type" evidence="4">
    <location>
        <begin position="7"/>
        <end position="61"/>
    </location>
</feature>